<gene>
    <name evidence="4" type="primary">hhaIM_2</name>
    <name evidence="4" type="ORF">SSSS39_01670</name>
</gene>
<organism evidence="4 5">
    <name type="scientific">Streptococcus vestibularis</name>
    <dbReference type="NCBI Taxonomy" id="1343"/>
    <lineage>
        <taxon>Bacteria</taxon>
        <taxon>Bacillati</taxon>
        <taxon>Bacillota</taxon>
        <taxon>Bacilli</taxon>
        <taxon>Lactobacillales</taxon>
        <taxon>Streptococcaceae</taxon>
        <taxon>Streptococcus</taxon>
    </lineage>
</organism>
<dbReference type="GO" id="GO:0032259">
    <property type="term" value="P:methylation"/>
    <property type="evidence" value="ECO:0007669"/>
    <property type="project" value="UniProtKB-KW"/>
</dbReference>
<dbReference type="AlphaFoldDB" id="A0A564TDP7"/>
<dbReference type="Pfam" id="PF00145">
    <property type="entry name" value="DNA_methylase"/>
    <property type="match status" value="1"/>
</dbReference>
<dbReference type="SUPFAM" id="SSF53335">
    <property type="entry name" value="S-adenosyl-L-methionine-dependent methyltransferases"/>
    <property type="match status" value="1"/>
</dbReference>
<proteinExistence type="predicted"/>
<keyword evidence="2 4" id="KW-0808">Transferase</keyword>
<accession>A0A564TDP7</accession>
<dbReference type="EC" id="2.1.1.37" evidence="4"/>
<dbReference type="InterPro" id="IPR029063">
    <property type="entry name" value="SAM-dependent_MTases_sf"/>
</dbReference>
<evidence type="ECO:0000313" key="5">
    <source>
        <dbReference type="Proteomes" id="UP000380217"/>
    </source>
</evidence>
<keyword evidence="3" id="KW-0680">Restriction system</keyword>
<evidence type="ECO:0000313" key="4">
    <source>
        <dbReference type="EMBL" id="VUX05214.1"/>
    </source>
</evidence>
<name>A0A564TDP7_STRVE</name>
<protein>
    <submittedName>
        <fullName evidence="4">Modification methylase HhaI</fullName>
        <ecNumber evidence="4">2.1.1.37</ecNumber>
    </submittedName>
</protein>
<evidence type="ECO:0000256" key="3">
    <source>
        <dbReference type="ARBA" id="ARBA00022747"/>
    </source>
</evidence>
<evidence type="ECO:0000256" key="1">
    <source>
        <dbReference type="ARBA" id="ARBA00022603"/>
    </source>
</evidence>
<dbReference type="InterPro" id="IPR001525">
    <property type="entry name" value="C5_MeTfrase"/>
</dbReference>
<evidence type="ECO:0000256" key="2">
    <source>
        <dbReference type="ARBA" id="ARBA00022679"/>
    </source>
</evidence>
<dbReference type="Gene3D" id="3.40.50.150">
    <property type="entry name" value="Vaccinia Virus protein VP39"/>
    <property type="match status" value="1"/>
</dbReference>
<dbReference type="GO" id="GO:0003886">
    <property type="term" value="F:DNA (cytosine-5-)-methyltransferase activity"/>
    <property type="evidence" value="ECO:0007669"/>
    <property type="project" value="UniProtKB-EC"/>
</dbReference>
<reference evidence="4 5" key="1">
    <citation type="submission" date="2019-07" db="EMBL/GenBank/DDBJ databases">
        <authorList>
            <person name="Hibberd C M."/>
            <person name="Gehrig L. J."/>
            <person name="Chang H.-W."/>
            <person name="Venkatesh S."/>
        </authorList>
    </citation>
    <scope>NUCLEOTIDE SEQUENCE [LARGE SCALE GENOMIC DNA]</scope>
    <source>
        <strain evidence="4">Streptococcus_salivarius_SS_Bg39</strain>
    </source>
</reference>
<sequence length="123" mass="14222">MRFIDLFSGISGFRLGMESVGHECIGFCEIDKFARKSYKSIFQTEGEIEFHDIRDVSDDEFKNLEGKSISSVGDSLVKYFQSQEDDWDLKILEELCSLKLLGRPNKSNHVFFFLKMLKAYSIT</sequence>
<dbReference type="GO" id="GO:0009307">
    <property type="term" value="P:DNA restriction-modification system"/>
    <property type="evidence" value="ECO:0007669"/>
    <property type="project" value="UniProtKB-KW"/>
</dbReference>
<dbReference type="EMBL" id="CABHNJ010000029">
    <property type="protein sequence ID" value="VUX05214.1"/>
    <property type="molecule type" value="Genomic_DNA"/>
</dbReference>
<dbReference type="Proteomes" id="UP000380217">
    <property type="component" value="Unassembled WGS sequence"/>
</dbReference>
<keyword evidence="1 4" id="KW-0489">Methyltransferase</keyword>